<sequence length="423" mass="50273">MKTVKFTISFFLLFTGMMIISESHVFYLNDFYTPFDHTTLYLQPNTTEKEMIHDIIDSANRNHVEVFTYASSPRTTFLTEFDIYGTTGVQPYIKRHLNISEKKYKSLFLEDMVFHFHHLKNINGIDRFNPFYLIGSKKNIKQFKIDLIDKYAGNFPQEGFKSNELRNEALLIWLLVISVILLLTFYDCMLQKKENIIRFTLGEKISSMVWKNIVIDTCFYILLFLLVYFVLSKLTCVFFMFRLSLLMFMILLILNALIYLNLYFFNLKEAFSNARGSVKLLSMNYVLKLATTVMTIIIISSNIAVVYDAYQYYKQKPFFERHRDYYYTQLDYKITDNNSSSDNTLEKSASVQYKFYKQFYDKFNAILLADISNFLHYPGILANSNAFHYLSSQITELRDKPLKKEIYFIVPAKRTYQWKKLWR</sequence>
<dbReference type="Proteomes" id="UP000009283">
    <property type="component" value="Chromosome"/>
</dbReference>
<name>G2THP1_HEYCO</name>
<accession>G2THP1</accession>
<keyword evidence="1" id="KW-0472">Membrane</keyword>
<keyword evidence="1" id="KW-0812">Transmembrane</keyword>
<dbReference type="eggNOG" id="COG4652">
    <property type="taxonomic scope" value="Bacteria"/>
</dbReference>
<proteinExistence type="predicted"/>
<gene>
    <name evidence="2" type="ORF">Bcoa_1250</name>
</gene>
<protein>
    <submittedName>
        <fullName evidence="2">Uncharacterized protein</fullName>
    </submittedName>
</protein>
<evidence type="ECO:0000256" key="1">
    <source>
        <dbReference type="SAM" id="Phobius"/>
    </source>
</evidence>
<feature type="transmembrane region" description="Helical" evidence="1">
    <location>
        <begin position="209"/>
        <end position="231"/>
    </location>
</feature>
<feature type="transmembrane region" description="Helical" evidence="1">
    <location>
        <begin position="170"/>
        <end position="188"/>
    </location>
</feature>
<feature type="transmembrane region" description="Helical" evidence="1">
    <location>
        <begin position="243"/>
        <end position="264"/>
    </location>
</feature>
<dbReference type="HOGENOM" id="CLU_648376_0_0_9"/>
<reference evidence="2 3" key="1">
    <citation type="journal article" date="2011" name="Stand. Genomic Sci.">
        <title>Complete Genome Sequence of a thermotolerant sporogenic lactic acid bacterium, Bacillus coagulans strain 36D1.</title>
        <authorList>
            <person name="Rhee M.S."/>
            <person name="Moritz B.E."/>
            <person name="Xie G."/>
            <person name="Glavina Del Rio T."/>
            <person name="Dalin E."/>
            <person name="Tice H."/>
            <person name="Bruce D."/>
            <person name="Goodwin L."/>
            <person name="Chertkov O."/>
            <person name="Brettin T."/>
            <person name="Han C."/>
            <person name="Detter C."/>
            <person name="Pitluck S."/>
            <person name="Land M.L."/>
            <person name="Patel M."/>
            <person name="Ou M."/>
            <person name="Harbrucker R."/>
            <person name="Ingram L.O."/>
            <person name="Shanmugam K.T."/>
        </authorList>
    </citation>
    <scope>NUCLEOTIDE SEQUENCE [LARGE SCALE GENOMIC DNA]</scope>
    <source>
        <strain evidence="2 3">36D1</strain>
    </source>
</reference>
<dbReference type="EMBL" id="CP003056">
    <property type="protein sequence ID" value="AEP00458.1"/>
    <property type="molecule type" value="Genomic_DNA"/>
</dbReference>
<evidence type="ECO:0000313" key="2">
    <source>
        <dbReference type="EMBL" id="AEP00458.1"/>
    </source>
</evidence>
<organism evidence="2 3">
    <name type="scientific">Heyndrickxia coagulans 36D1</name>
    <dbReference type="NCBI Taxonomy" id="345219"/>
    <lineage>
        <taxon>Bacteria</taxon>
        <taxon>Bacillati</taxon>
        <taxon>Bacillota</taxon>
        <taxon>Bacilli</taxon>
        <taxon>Bacillales</taxon>
        <taxon>Bacillaceae</taxon>
        <taxon>Heyndrickxia</taxon>
    </lineage>
</organism>
<feature type="transmembrane region" description="Helical" evidence="1">
    <location>
        <begin position="7"/>
        <end position="27"/>
    </location>
</feature>
<evidence type="ECO:0000313" key="3">
    <source>
        <dbReference type="Proteomes" id="UP000009283"/>
    </source>
</evidence>
<dbReference type="KEGG" id="bag:Bcoa_1250"/>
<keyword evidence="1" id="KW-1133">Transmembrane helix</keyword>
<dbReference type="RefSeq" id="WP_014096574.1">
    <property type="nucleotide sequence ID" value="NC_016023.1"/>
</dbReference>
<dbReference type="OrthoDB" id="2824371at2"/>
<feature type="transmembrane region" description="Helical" evidence="1">
    <location>
        <begin position="285"/>
        <end position="307"/>
    </location>
</feature>
<dbReference type="AlphaFoldDB" id="G2THP1"/>